<evidence type="ECO:0000256" key="2">
    <source>
        <dbReference type="ARBA" id="ARBA00022553"/>
    </source>
</evidence>
<comment type="caution">
    <text evidence="9">The sequence shown here is derived from an EMBL/GenBank/DDBJ whole genome shotgun (WGS) entry which is preliminary data.</text>
</comment>
<feature type="compositionally biased region" description="Basic and acidic residues" evidence="7">
    <location>
        <begin position="742"/>
        <end position="753"/>
    </location>
</feature>
<keyword evidence="2" id="KW-0597">Phosphoprotein</keyword>
<evidence type="ECO:0000256" key="1">
    <source>
        <dbReference type="ARBA" id="ARBA00004123"/>
    </source>
</evidence>
<proteinExistence type="predicted"/>
<organism evidence="9 10">
    <name type="scientific">Apatococcus lobatus</name>
    <dbReference type="NCBI Taxonomy" id="904363"/>
    <lineage>
        <taxon>Eukaryota</taxon>
        <taxon>Viridiplantae</taxon>
        <taxon>Chlorophyta</taxon>
        <taxon>core chlorophytes</taxon>
        <taxon>Trebouxiophyceae</taxon>
        <taxon>Chlorellales</taxon>
        <taxon>Chlorellaceae</taxon>
        <taxon>Apatococcus</taxon>
    </lineage>
</organism>
<feature type="domain" description="Beta-catenin-like protein 1 N-terminal" evidence="8">
    <location>
        <begin position="79"/>
        <end position="187"/>
    </location>
</feature>
<feature type="compositionally biased region" description="Basic residues" evidence="7">
    <location>
        <begin position="716"/>
        <end position="725"/>
    </location>
</feature>
<evidence type="ECO:0000259" key="8">
    <source>
        <dbReference type="SMART" id="SM01156"/>
    </source>
</evidence>
<reference evidence="9 10" key="1">
    <citation type="journal article" date="2024" name="Nat. Commun.">
        <title>Phylogenomics reveals the evolutionary origins of lichenization in chlorophyte algae.</title>
        <authorList>
            <person name="Puginier C."/>
            <person name="Libourel C."/>
            <person name="Otte J."/>
            <person name="Skaloud P."/>
            <person name="Haon M."/>
            <person name="Grisel S."/>
            <person name="Petersen M."/>
            <person name="Berrin J.G."/>
            <person name="Delaux P.M."/>
            <person name="Dal Grande F."/>
            <person name="Keller J."/>
        </authorList>
    </citation>
    <scope>NUCLEOTIDE SEQUENCE [LARGE SCALE GENOMIC DNA]</scope>
    <source>
        <strain evidence="9 10">SAG 2145</strain>
    </source>
</reference>
<dbReference type="InterPro" id="IPR011989">
    <property type="entry name" value="ARM-like"/>
</dbReference>
<dbReference type="Gene3D" id="1.25.10.10">
    <property type="entry name" value="Leucine-rich Repeat Variant"/>
    <property type="match status" value="1"/>
</dbReference>
<dbReference type="InterPro" id="IPR039678">
    <property type="entry name" value="CTNNBL1"/>
</dbReference>
<dbReference type="FunFam" id="1.25.10.10:FF:001136">
    <property type="entry name" value="Beta-catenin-like protein 1"/>
    <property type="match status" value="1"/>
</dbReference>
<dbReference type="PROSITE" id="PS50176">
    <property type="entry name" value="ARM_REPEAT"/>
    <property type="match status" value="1"/>
</dbReference>
<evidence type="ECO:0000256" key="7">
    <source>
        <dbReference type="SAM" id="MobiDB-lite"/>
    </source>
</evidence>
<dbReference type="AlphaFoldDB" id="A0AAW1SBL5"/>
<dbReference type="Proteomes" id="UP001438707">
    <property type="component" value="Unassembled WGS sequence"/>
</dbReference>
<dbReference type="InterPro" id="IPR000225">
    <property type="entry name" value="Armadillo"/>
</dbReference>
<dbReference type="InterPro" id="IPR016024">
    <property type="entry name" value="ARM-type_fold"/>
</dbReference>
<feature type="repeat" description="ARM" evidence="6">
    <location>
        <begin position="166"/>
        <end position="194"/>
    </location>
</feature>
<evidence type="ECO:0000313" key="9">
    <source>
        <dbReference type="EMBL" id="KAK9843217.1"/>
    </source>
</evidence>
<keyword evidence="10" id="KW-1185">Reference proteome</keyword>
<evidence type="ECO:0000256" key="4">
    <source>
        <dbReference type="ARBA" id="ARBA00023054"/>
    </source>
</evidence>
<feature type="compositionally biased region" description="Basic and acidic residues" evidence="7">
    <location>
        <begin position="701"/>
        <end position="715"/>
    </location>
</feature>
<feature type="region of interest" description="Disordered" evidence="7">
    <location>
        <begin position="668"/>
        <end position="762"/>
    </location>
</feature>
<protein>
    <recommendedName>
        <fullName evidence="8">Beta-catenin-like protein 1 N-terminal domain-containing protein</fullName>
    </recommendedName>
</protein>
<dbReference type="SUPFAM" id="SSF48371">
    <property type="entry name" value="ARM repeat"/>
    <property type="match status" value="1"/>
</dbReference>
<evidence type="ECO:0000256" key="3">
    <source>
        <dbReference type="ARBA" id="ARBA00022737"/>
    </source>
</evidence>
<dbReference type="GO" id="GO:0005681">
    <property type="term" value="C:spliceosomal complex"/>
    <property type="evidence" value="ECO:0007669"/>
    <property type="project" value="TreeGrafter"/>
</dbReference>
<dbReference type="PANTHER" id="PTHR14978:SF0">
    <property type="entry name" value="BETA-CATENIN-LIKE PROTEIN 1"/>
    <property type="match status" value="1"/>
</dbReference>
<dbReference type="PANTHER" id="PTHR14978">
    <property type="entry name" value="BETA-CATENIN-LIKE PROTEIN 1 NUCLEAR ASSOCIATED PROTEIN"/>
    <property type="match status" value="1"/>
</dbReference>
<dbReference type="Pfam" id="PF08216">
    <property type="entry name" value="CTNNBL"/>
    <property type="match status" value="1"/>
</dbReference>
<evidence type="ECO:0000256" key="5">
    <source>
        <dbReference type="ARBA" id="ARBA00023242"/>
    </source>
</evidence>
<keyword evidence="4" id="KW-0175">Coiled coil</keyword>
<sequence length="762" mass="84218">MAQRAAGAPVAVLQAALQSFVEGPAGQAAKFIPASKFVLAKPGYFFSSGPQGTGYYLDPEATKQQDVEEPAIEKKQLPAARPAEELLAEAEEQAGDQTMGLLDGRSLKRLVATFERKHKENMEARMKFGDNPEKFLESEVDLDEEIRKLQAVTATPDLYPELVKLGAIPTLATLLSHENGDIVAAVIELLRDLTDSDAVEELEDEAKVLVEAMVGSNMLELLVHRLGSLDERNAAEDKAVFDTLAVFENMIELDPNVATQVVGRTKLLKWIMGRIKPREFDSTKQYVSELLSILLQGNRKNQETLASMGGVDSLLQVLHPFIKRDPQNSDEEEHIENLFNALCSCLMSDETRRAFVEAEGVELMVLMLKARRFARAGALRALDFALTRSPAACEHFVETLGLKPFCAMFMGRTQVSRRAKKEGMSDAEVEERCISIISSLFQGLPRGSCRDRVSSKFVENEFEKCDRLMEIFARYYERVAVQQRRLDEMVAEGQEDVDEEYKQSALMEAGRYTLQQAALIIGQLWFVGDMGVRRRILLLLHQQSNTLAKVRAVLREHHDGIGLEGGAEEKERQQGKLRALLTALGLQEDITPAAPASDAAAPAQPALDGVALANGTADDSAAGDSATAAVANGVDADIKMEDDDAAVAGADAAAVKAEGAETAAPLPPAAAGLQEAQPPPPPSDTTATPSASVQEVETEAEGSRQERHRDRDRKERREKHKHHKDRDRERDSERRRHKEKRRKDSSSEDDERHARHKRDRHR</sequence>
<dbReference type="InterPro" id="IPR013180">
    <property type="entry name" value="CTNNBL1_N"/>
</dbReference>
<gene>
    <name evidence="9" type="ORF">WJX74_008825</name>
</gene>
<evidence type="ECO:0000256" key="6">
    <source>
        <dbReference type="PROSITE-ProRule" id="PRU00259"/>
    </source>
</evidence>
<dbReference type="EMBL" id="JALJOS010000002">
    <property type="protein sequence ID" value="KAK9843217.1"/>
    <property type="molecule type" value="Genomic_DNA"/>
</dbReference>
<name>A0AAW1SBL5_9CHLO</name>
<dbReference type="SMART" id="SM01156">
    <property type="entry name" value="DUF1716"/>
    <property type="match status" value="1"/>
</dbReference>
<comment type="subcellular location">
    <subcellularLocation>
        <location evidence="1">Nucleus</location>
    </subcellularLocation>
</comment>
<dbReference type="GO" id="GO:0010467">
    <property type="term" value="P:gene expression"/>
    <property type="evidence" value="ECO:0007669"/>
    <property type="project" value="UniProtKB-ARBA"/>
</dbReference>
<keyword evidence="5" id="KW-0539">Nucleus</keyword>
<evidence type="ECO:0000313" key="10">
    <source>
        <dbReference type="Proteomes" id="UP001438707"/>
    </source>
</evidence>
<accession>A0AAW1SBL5</accession>
<keyword evidence="3" id="KW-0677">Repeat</keyword>